<accession>A0A2T7DW44</accession>
<name>A0A2T7DW44_9POAL</name>
<reference evidence="2 3" key="1">
    <citation type="submission" date="2018-04" db="EMBL/GenBank/DDBJ databases">
        <title>WGS assembly of Panicum hallii var. hallii HAL2.</title>
        <authorList>
            <person name="Lovell J."/>
            <person name="Jenkins J."/>
            <person name="Lowry D."/>
            <person name="Mamidi S."/>
            <person name="Sreedasyam A."/>
            <person name="Weng X."/>
            <person name="Barry K."/>
            <person name="Bonette J."/>
            <person name="Campitelli B."/>
            <person name="Daum C."/>
            <person name="Gordon S."/>
            <person name="Gould B."/>
            <person name="Lipzen A."/>
            <person name="MacQueen A."/>
            <person name="Palacio-Mejia J."/>
            <person name="Plott C."/>
            <person name="Shakirov E."/>
            <person name="Shu S."/>
            <person name="Yoshinaga Y."/>
            <person name="Zane M."/>
            <person name="Rokhsar D."/>
            <person name="Grimwood J."/>
            <person name="Schmutz J."/>
            <person name="Juenger T."/>
        </authorList>
    </citation>
    <scope>NUCLEOTIDE SEQUENCE [LARGE SCALE GENOMIC DNA]</scope>
    <source>
        <strain evidence="3">cv. HAL2</strain>
    </source>
</reference>
<organism evidence="2 3">
    <name type="scientific">Panicum hallii var. hallii</name>
    <dbReference type="NCBI Taxonomy" id="1504633"/>
    <lineage>
        <taxon>Eukaryota</taxon>
        <taxon>Viridiplantae</taxon>
        <taxon>Streptophyta</taxon>
        <taxon>Embryophyta</taxon>
        <taxon>Tracheophyta</taxon>
        <taxon>Spermatophyta</taxon>
        <taxon>Magnoliopsida</taxon>
        <taxon>Liliopsida</taxon>
        <taxon>Poales</taxon>
        <taxon>Poaceae</taxon>
        <taxon>PACMAD clade</taxon>
        <taxon>Panicoideae</taxon>
        <taxon>Panicodae</taxon>
        <taxon>Paniceae</taxon>
        <taxon>Panicinae</taxon>
        <taxon>Panicum</taxon>
        <taxon>Panicum sect. Panicum</taxon>
    </lineage>
</organism>
<dbReference type="AlphaFoldDB" id="A0A2T7DW44"/>
<sequence length="70" mass="7581">MVAGGRVVTSGARTSSSCGPEDLPRPCARRRGHGARCLASLLFRFDWELPGGAAPEELDMDEETVHMPRL</sequence>
<dbReference type="EMBL" id="CM009752">
    <property type="protein sequence ID" value="PUZ59808.1"/>
    <property type="molecule type" value="Genomic_DNA"/>
</dbReference>
<dbReference type="Proteomes" id="UP000244336">
    <property type="component" value="Chromosome 4"/>
</dbReference>
<dbReference type="Gramene" id="PUZ59808">
    <property type="protein sequence ID" value="PUZ59808"/>
    <property type="gene ID" value="GQ55_4G072400"/>
</dbReference>
<feature type="region of interest" description="Disordered" evidence="1">
    <location>
        <begin position="1"/>
        <end position="29"/>
    </location>
</feature>
<evidence type="ECO:0000256" key="1">
    <source>
        <dbReference type="SAM" id="MobiDB-lite"/>
    </source>
</evidence>
<evidence type="ECO:0000313" key="3">
    <source>
        <dbReference type="Proteomes" id="UP000244336"/>
    </source>
</evidence>
<keyword evidence="3" id="KW-1185">Reference proteome</keyword>
<evidence type="ECO:0000313" key="2">
    <source>
        <dbReference type="EMBL" id="PUZ59808.1"/>
    </source>
</evidence>
<gene>
    <name evidence="2" type="ORF">GQ55_4G072400</name>
</gene>
<proteinExistence type="predicted"/>
<protein>
    <submittedName>
        <fullName evidence="2">Uncharacterized protein</fullName>
    </submittedName>
</protein>
<dbReference type="OrthoDB" id="785055at2759"/>